<dbReference type="InterPro" id="IPR009057">
    <property type="entry name" value="Homeodomain-like_sf"/>
</dbReference>
<organism evidence="1 2">
    <name type="scientific">Phytophthora megakarya</name>
    <dbReference type="NCBI Taxonomy" id="4795"/>
    <lineage>
        <taxon>Eukaryota</taxon>
        <taxon>Sar</taxon>
        <taxon>Stramenopiles</taxon>
        <taxon>Oomycota</taxon>
        <taxon>Peronosporomycetes</taxon>
        <taxon>Peronosporales</taxon>
        <taxon>Peronosporaceae</taxon>
        <taxon>Phytophthora</taxon>
    </lineage>
</organism>
<sequence>MEAAAMKQHAHPNTVFHCLYGYYNLGYSRKELARVYNKTERTISNWVRIQWLYQYYQEKPLSYLDEAQTVFTQAHRVAISKTSVWRIIHDFGLTWKVLERRAMHVKESDISRFVEELSNVN</sequence>
<name>A0A225W027_9STRA</name>
<dbReference type="SUPFAM" id="SSF46689">
    <property type="entry name" value="Homeodomain-like"/>
    <property type="match status" value="1"/>
</dbReference>
<reference evidence="2" key="1">
    <citation type="submission" date="2017-03" db="EMBL/GenBank/DDBJ databases">
        <title>Phytopthora megakarya and P. palmivora, two closely related causual agents of cacao black pod achieved similar genome size and gene model numbers by different mechanisms.</title>
        <authorList>
            <person name="Ali S."/>
            <person name="Shao J."/>
            <person name="Larry D.J."/>
            <person name="Kronmiller B."/>
            <person name="Shen D."/>
            <person name="Strem M.D."/>
            <person name="Melnick R.L."/>
            <person name="Guiltinan M.J."/>
            <person name="Tyler B.M."/>
            <person name="Meinhardt L.W."/>
            <person name="Bailey B.A."/>
        </authorList>
    </citation>
    <scope>NUCLEOTIDE SEQUENCE [LARGE SCALE GENOMIC DNA]</scope>
    <source>
        <strain evidence="2">zdho120</strain>
    </source>
</reference>
<evidence type="ECO:0000313" key="2">
    <source>
        <dbReference type="Proteomes" id="UP000198211"/>
    </source>
</evidence>
<accession>A0A225W027</accession>
<feature type="non-terminal residue" evidence="1">
    <location>
        <position position="121"/>
    </location>
</feature>
<protein>
    <submittedName>
        <fullName evidence="1">Uncharacterized protein</fullName>
    </submittedName>
</protein>
<proteinExistence type="predicted"/>
<dbReference type="STRING" id="4795.A0A225W027"/>
<dbReference type="AlphaFoldDB" id="A0A225W027"/>
<keyword evidence="2" id="KW-1185">Reference proteome</keyword>
<dbReference type="Proteomes" id="UP000198211">
    <property type="component" value="Unassembled WGS sequence"/>
</dbReference>
<gene>
    <name evidence="1" type="ORF">PHMEG_00015987</name>
</gene>
<dbReference type="EMBL" id="NBNE01002241">
    <property type="protein sequence ID" value="OWZ11046.1"/>
    <property type="molecule type" value="Genomic_DNA"/>
</dbReference>
<dbReference type="OrthoDB" id="95730at2759"/>
<comment type="caution">
    <text evidence="1">The sequence shown here is derived from an EMBL/GenBank/DDBJ whole genome shotgun (WGS) entry which is preliminary data.</text>
</comment>
<evidence type="ECO:0000313" key="1">
    <source>
        <dbReference type="EMBL" id="OWZ11046.1"/>
    </source>
</evidence>